<comment type="caution">
    <text evidence="2">The sequence shown here is derived from an EMBL/GenBank/DDBJ whole genome shotgun (WGS) entry which is preliminary data.</text>
</comment>
<protein>
    <recommendedName>
        <fullName evidence="1">PPAF-2-like Clip domain-containing protein</fullName>
    </recommendedName>
</protein>
<evidence type="ECO:0000259" key="1">
    <source>
        <dbReference type="Pfam" id="PF18322"/>
    </source>
</evidence>
<gene>
    <name evidence="2" type="ORF">APLA_LOCUS17260</name>
</gene>
<evidence type="ECO:0000313" key="2">
    <source>
        <dbReference type="EMBL" id="CAB3260987.1"/>
    </source>
</evidence>
<evidence type="ECO:0000313" key="3">
    <source>
        <dbReference type="Proteomes" id="UP000494256"/>
    </source>
</evidence>
<dbReference type="OrthoDB" id="329835at2759"/>
<reference evidence="2 3" key="1">
    <citation type="submission" date="2020-04" db="EMBL/GenBank/DDBJ databases">
        <authorList>
            <person name="Wallbank WR R."/>
            <person name="Pardo Diaz C."/>
            <person name="Kozak K."/>
            <person name="Martin S."/>
            <person name="Jiggins C."/>
            <person name="Moest M."/>
            <person name="Warren A I."/>
            <person name="Byers J.R.P. K."/>
            <person name="Montejo-Kovacevich G."/>
            <person name="Yen C E."/>
        </authorList>
    </citation>
    <scope>NUCLEOTIDE SEQUENCE [LARGE SCALE GENOMIC DNA]</scope>
</reference>
<proteinExistence type="predicted"/>
<organism evidence="2 3">
    <name type="scientific">Arctia plantaginis</name>
    <name type="common">Wood tiger moth</name>
    <name type="synonym">Phalaena plantaginis</name>
    <dbReference type="NCBI Taxonomy" id="874455"/>
    <lineage>
        <taxon>Eukaryota</taxon>
        <taxon>Metazoa</taxon>
        <taxon>Ecdysozoa</taxon>
        <taxon>Arthropoda</taxon>
        <taxon>Hexapoda</taxon>
        <taxon>Insecta</taxon>
        <taxon>Pterygota</taxon>
        <taxon>Neoptera</taxon>
        <taxon>Endopterygota</taxon>
        <taxon>Lepidoptera</taxon>
        <taxon>Glossata</taxon>
        <taxon>Ditrysia</taxon>
        <taxon>Noctuoidea</taxon>
        <taxon>Erebidae</taxon>
        <taxon>Arctiinae</taxon>
        <taxon>Arctia</taxon>
    </lineage>
</organism>
<dbReference type="AlphaFoldDB" id="A0A8S1BL85"/>
<sequence>MQIEWKKPHSRNLSTVFPFNIVTISGFLDKVHGIQIKGEKIMQLFLLTLLLGFASSEFQQKLLSFPILSRSYRSVSIDPATIEKIFGGSKEIASDVPGAVLVNAEGQKCQCVPYYLCADITSSNSDFVEVLSDEKEQCLEAIEVCCAISKVSTGDI</sequence>
<dbReference type="EMBL" id="CADEBD010000959">
    <property type="protein sequence ID" value="CAB3260987.1"/>
    <property type="molecule type" value="Genomic_DNA"/>
</dbReference>
<feature type="domain" description="PPAF-2-like Clip" evidence="1">
    <location>
        <begin position="104"/>
        <end position="147"/>
    </location>
</feature>
<dbReference type="Pfam" id="PF18322">
    <property type="entry name" value="CLIP_1"/>
    <property type="match status" value="1"/>
</dbReference>
<accession>A0A8S1BL85</accession>
<name>A0A8S1BL85_ARCPL</name>
<dbReference type="Proteomes" id="UP000494256">
    <property type="component" value="Unassembled WGS sequence"/>
</dbReference>
<dbReference type="InterPro" id="IPR041515">
    <property type="entry name" value="PPAF-2-like_Clip"/>
</dbReference>